<dbReference type="Gene3D" id="3.30.40.10">
    <property type="entry name" value="Zinc/RING finger domain, C3HC4 (zinc finger)"/>
    <property type="match status" value="2"/>
</dbReference>
<dbReference type="Pfam" id="PF00628">
    <property type="entry name" value="PHD"/>
    <property type="match status" value="1"/>
</dbReference>
<dbReference type="GO" id="GO:0000785">
    <property type="term" value="C:chromatin"/>
    <property type="evidence" value="ECO:0007669"/>
    <property type="project" value="UniProtKB-ARBA"/>
</dbReference>
<keyword evidence="3 6" id="KW-0863">Zinc-finger</keyword>
<dbReference type="GO" id="GO:0008270">
    <property type="term" value="F:zinc ion binding"/>
    <property type="evidence" value="ECO:0007669"/>
    <property type="project" value="UniProtKB-KW"/>
</dbReference>
<dbReference type="CDD" id="cd20401">
    <property type="entry name" value="Tudor_AtPTM-like"/>
    <property type="match status" value="1"/>
</dbReference>
<evidence type="ECO:0000256" key="1">
    <source>
        <dbReference type="ARBA" id="ARBA00004123"/>
    </source>
</evidence>
<dbReference type="InterPro" id="IPR056618">
    <property type="entry name" value="Chromo_PTM"/>
</dbReference>
<evidence type="ECO:0000256" key="4">
    <source>
        <dbReference type="ARBA" id="ARBA00022833"/>
    </source>
</evidence>
<dbReference type="InterPro" id="IPR001965">
    <property type="entry name" value="Znf_PHD"/>
</dbReference>
<evidence type="ECO:0000256" key="6">
    <source>
        <dbReference type="PROSITE-ProRule" id="PRU00146"/>
    </source>
</evidence>
<keyword evidence="2" id="KW-0479">Metal-binding</keyword>
<feature type="compositionally biased region" description="Basic and acidic residues" evidence="7">
    <location>
        <begin position="1328"/>
        <end position="1337"/>
    </location>
</feature>
<keyword evidence="5" id="KW-0539">Nucleus</keyword>
<dbReference type="InterPro" id="IPR019787">
    <property type="entry name" value="Znf_PHD-finger"/>
</dbReference>
<feature type="domain" description="PHD-type" evidence="8">
    <location>
        <begin position="442"/>
        <end position="489"/>
    </location>
</feature>
<evidence type="ECO:0000259" key="9">
    <source>
        <dbReference type="PROSITE" id="PS50827"/>
    </source>
</evidence>
<feature type="domain" description="DDT" evidence="9">
    <location>
        <begin position="217"/>
        <end position="277"/>
    </location>
</feature>
<dbReference type="SMART" id="SM00571">
    <property type="entry name" value="DDT"/>
    <property type="match status" value="1"/>
</dbReference>
<name>A0AAD3P1P4_NEPGR</name>
<proteinExistence type="predicted"/>
<feature type="region of interest" description="Disordered" evidence="7">
    <location>
        <begin position="370"/>
        <end position="390"/>
    </location>
</feature>
<evidence type="ECO:0000256" key="7">
    <source>
        <dbReference type="SAM" id="MobiDB-lite"/>
    </source>
</evidence>
<dbReference type="GO" id="GO:0005634">
    <property type="term" value="C:nucleus"/>
    <property type="evidence" value="ECO:0007669"/>
    <property type="project" value="UniProtKB-SubCell"/>
</dbReference>
<dbReference type="Pfam" id="PF24294">
    <property type="entry name" value="Chromo_PTM"/>
    <property type="match status" value="1"/>
</dbReference>
<feature type="region of interest" description="Disordered" evidence="7">
    <location>
        <begin position="1"/>
        <end position="39"/>
    </location>
</feature>
<reference evidence="10" key="1">
    <citation type="submission" date="2023-05" db="EMBL/GenBank/DDBJ databases">
        <title>Nepenthes gracilis genome sequencing.</title>
        <authorList>
            <person name="Fukushima K."/>
        </authorList>
    </citation>
    <scope>NUCLEOTIDE SEQUENCE</scope>
    <source>
        <strain evidence="10">SING2019-196</strain>
    </source>
</reference>
<feature type="compositionally biased region" description="Basic and acidic residues" evidence="7">
    <location>
        <begin position="122"/>
        <end position="143"/>
    </location>
</feature>
<comment type="caution">
    <text evidence="10">The sequence shown here is derived from an EMBL/GenBank/DDBJ whole genome shotgun (WGS) entry which is preliminary data.</text>
</comment>
<gene>
    <name evidence="10" type="ORF">Nepgr_000324</name>
</gene>
<dbReference type="PROSITE" id="PS01359">
    <property type="entry name" value="ZF_PHD_1"/>
    <property type="match status" value="1"/>
</dbReference>
<dbReference type="CDD" id="cd15489">
    <property type="entry name" value="PHD_SF"/>
    <property type="match status" value="1"/>
</dbReference>
<organism evidence="10 11">
    <name type="scientific">Nepenthes gracilis</name>
    <name type="common">Slender pitcher plant</name>
    <dbReference type="NCBI Taxonomy" id="150966"/>
    <lineage>
        <taxon>Eukaryota</taxon>
        <taxon>Viridiplantae</taxon>
        <taxon>Streptophyta</taxon>
        <taxon>Embryophyta</taxon>
        <taxon>Tracheophyta</taxon>
        <taxon>Spermatophyta</taxon>
        <taxon>Magnoliopsida</taxon>
        <taxon>eudicotyledons</taxon>
        <taxon>Gunneridae</taxon>
        <taxon>Pentapetalae</taxon>
        <taxon>Caryophyllales</taxon>
        <taxon>Nepenthaceae</taxon>
        <taxon>Nepenthes</taxon>
    </lineage>
</organism>
<dbReference type="InterPro" id="IPR011011">
    <property type="entry name" value="Znf_FYVE_PHD"/>
</dbReference>
<comment type="subcellular location">
    <subcellularLocation>
        <location evidence="1">Nucleus</location>
    </subcellularLocation>
</comment>
<dbReference type="InterPro" id="IPR028942">
    <property type="entry name" value="WHIM1_dom"/>
</dbReference>
<keyword evidence="11" id="KW-1185">Reference proteome</keyword>
<evidence type="ECO:0000256" key="3">
    <source>
        <dbReference type="ARBA" id="ARBA00022771"/>
    </source>
</evidence>
<dbReference type="InterPro" id="IPR019786">
    <property type="entry name" value="Zinc_finger_PHD-type_CS"/>
</dbReference>
<dbReference type="InterPro" id="IPR018501">
    <property type="entry name" value="DDT_dom"/>
</dbReference>
<dbReference type="Pfam" id="PF02791">
    <property type="entry name" value="DDT"/>
    <property type="match status" value="1"/>
</dbReference>
<feature type="region of interest" description="Disordered" evidence="7">
    <location>
        <begin position="1326"/>
        <end position="1355"/>
    </location>
</feature>
<dbReference type="InterPro" id="IPR047365">
    <property type="entry name" value="Tudor_AtPTM-like"/>
</dbReference>
<dbReference type="SUPFAM" id="SSF57903">
    <property type="entry name" value="FYVE/PHD zinc finger"/>
    <property type="match status" value="2"/>
</dbReference>
<dbReference type="PANTHER" id="PTHR46508:SF1">
    <property type="entry name" value="PHD FINGER FAMILY PROTEIN"/>
    <property type="match status" value="1"/>
</dbReference>
<dbReference type="Proteomes" id="UP001279734">
    <property type="component" value="Unassembled WGS sequence"/>
</dbReference>
<dbReference type="PROSITE" id="PS50827">
    <property type="entry name" value="DDT"/>
    <property type="match status" value="1"/>
</dbReference>
<dbReference type="Pfam" id="PF21743">
    <property type="entry name" value="PTM_DIR17_Tudor"/>
    <property type="match status" value="1"/>
</dbReference>
<feature type="region of interest" description="Disordered" evidence="7">
    <location>
        <begin position="115"/>
        <end position="185"/>
    </location>
</feature>
<dbReference type="InterPro" id="IPR013083">
    <property type="entry name" value="Znf_RING/FYVE/PHD"/>
</dbReference>
<dbReference type="Pfam" id="PF15612">
    <property type="entry name" value="WHIM1"/>
    <property type="match status" value="1"/>
</dbReference>
<evidence type="ECO:0000256" key="2">
    <source>
        <dbReference type="ARBA" id="ARBA00022723"/>
    </source>
</evidence>
<evidence type="ECO:0000313" key="10">
    <source>
        <dbReference type="EMBL" id="GMG98484.1"/>
    </source>
</evidence>
<evidence type="ECO:0000256" key="5">
    <source>
        <dbReference type="ARBA" id="ARBA00023242"/>
    </source>
</evidence>
<keyword evidence="4" id="KW-0862">Zinc</keyword>
<dbReference type="SMART" id="SM00249">
    <property type="entry name" value="PHD"/>
    <property type="match status" value="4"/>
</dbReference>
<evidence type="ECO:0000259" key="8">
    <source>
        <dbReference type="PROSITE" id="PS50016"/>
    </source>
</evidence>
<accession>A0AAD3P1P4</accession>
<dbReference type="CDD" id="cd15532">
    <property type="entry name" value="PHD2_CHD_II"/>
    <property type="match status" value="1"/>
</dbReference>
<protein>
    <submittedName>
        <fullName evidence="10">Uncharacterized protein</fullName>
    </submittedName>
</protein>
<sequence>MESAISRSAGRPRKRRRKDMECVQDNQQDSGPQPRKRAVETRAMATVGRYVLKEFEGSGVFLGKIVYSESGLYRVDYEDGDCEDMDSGELRRYLIGDEYFDDDLTERKKKLDDLTANNGEKFPSESDKGDAVTVKNEPDKGDSETLQNGLDRDRDVVSTVNEFPDGEANGSEVDDDADSSSDSCEYAQRSDMWSERQASVIPLPEWPPSSGTIGLPEEYIPHLFSVYGFLRSFSIRLFLSPFTLDDLVGCLNCTVPSSLLDAIHVALLRAVRLRLEALSSDGSELASKCISCIDWSLLDTLTWPVYLVHYLMVMGYLHGNEWKGFYVEVLEKDYCFLSVEKKLMVLQILCDDALESAEIRAEIDMREESAVGVDSDGLASTPPESGPQRVHPRYSKTFAGKVSEVMVTEMGSNTVPSALSLMGRRGSDSIKDATVIDEDSNGDECRLCGMDGTLLCCDGCPSAYHSRCIGVNKMCIPEGPWFCPECMINKFRPAAAAGTSLKGAELLGIDYNGQVFLATCNHLLVLNISVDALPFVRYYNCNDIPEVLRALYSSVHYTVLYSDICQSILRYWDIPQEEAGPSGLTHHGLGDGSRVTEFATCTSGYKDISVGGQRNCTCLYLNASICSKEEMSGGDQKLRDNCLYMGSLFKPHAYINHYVHGDFAASAAANLAVLLSEENRTSHVHASENHKKVMSANVLLQAKAFSLAAIRFFWPNTEKKLVEVPRERCGWCLNCKAPAASRKACLLNAAALNATRGAMKIISALRLEKNLEGSLYGIAMYTLYMEESLHGLIVGPFLSASYRQQWQKQVEQVSSFGEIKVLLLQLEENLRTIALSGDWVKLVDNLMNESSMTQITCPAGSTEKHGPNGRRNRKHLITSEVTADDTYEWRSDYSWWRGGKLSKLVVERGILPRAMLRKVARQGGSREICGIYYVEGSNISKRSRQLIWRAAVEMSSNASQLALQIRYLDHNIRWSDLVRPEQQDGKGPETEASAFRNASICDKKVVDNKIMYGVTFGHQRHLPSRVMKSIAEKEESQEGKKDKYWIFETRIPLYLIKEYEENAEKAVIPPLQSPLDTLSPLQRRQLKNSRRDIFSYLARKRDNMAMCFCASCHLDVLLRNAVKCSACEGYCHKGCTMSSTVQTNGDVEFIITCKLCYKGGAPGHSSVESPTSPLAMQGQEDNNVVTVSKSLKQKGNHQQPSSVGTLETSSGMMVAVPDSKSTAKQRKKLTSWGLIWRKKKTKDTGIDFRLKNILWRSNPDNMDVKDVVCHLCHKLYSSHLTYIHCETCKNWFHADAVELDESKILDLMGFKCCRCRRIRSPVCPYSESDQKKTEGKRQRVSVSKQGKVGEDNVSRAISEQTEWSIPTSPISPMEEDVFIQVDDSIIFSVSKVESIAEQADADFEWDTPVEPGPQKLPVRRHQKHENEVDGFGFTGINPYQIELYPPLESKNAAVSVPSPHAEWDVSTSGLEDGMTFDYENFYYEDAGYEPQTYFSFRELLASDDGGQPGLNGSENVFGACENWTCTNSQSGFSEHEMGTSSEDVEPLYSAEPAFDLPCKMCSHTEPAPDLSCQNCGLQIHSHCSPWEDMPQEESWRCGTCRLWR</sequence>
<dbReference type="EMBL" id="BSYO01000001">
    <property type="protein sequence ID" value="GMG98484.1"/>
    <property type="molecule type" value="Genomic_DNA"/>
</dbReference>
<dbReference type="PROSITE" id="PS50016">
    <property type="entry name" value="ZF_PHD_2"/>
    <property type="match status" value="1"/>
</dbReference>
<dbReference type="PANTHER" id="PTHR46508">
    <property type="entry name" value="PHD FINGER FAMILY PROTEIN"/>
    <property type="match status" value="1"/>
</dbReference>
<evidence type="ECO:0000313" key="11">
    <source>
        <dbReference type="Proteomes" id="UP001279734"/>
    </source>
</evidence>